<feature type="compositionally biased region" description="Polar residues" evidence="1">
    <location>
        <begin position="52"/>
        <end position="61"/>
    </location>
</feature>
<protein>
    <recommendedName>
        <fullName evidence="2">WW domain-containing protein</fullName>
    </recommendedName>
</protein>
<organism evidence="3 4">
    <name type="scientific">Achlya hypogyna</name>
    <name type="common">Oomycete</name>
    <name type="synonym">Protoachlya hypogyna</name>
    <dbReference type="NCBI Taxonomy" id="1202772"/>
    <lineage>
        <taxon>Eukaryota</taxon>
        <taxon>Sar</taxon>
        <taxon>Stramenopiles</taxon>
        <taxon>Oomycota</taxon>
        <taxon>Saprolegniomycetes</taxon>
        <taxon>Saprolegniales</taxon>
        <taxon>Achlyaceae</taxon>
        <taxon>Achlya</taxon>
    </lineage>
</organism>
<dbReference type="EMBL" id="JNBR01000005">
    <property type="protein sequence ID" value="OQS01614.1"/>
    <property type="molecule type" value="Genomic_DNA"/>
</dbReference>
<feature type="region of interest" description="Disordered" evidence="1">
    <location>
        <begin position="1"/>
        <end position="26"/>
    </location>
</feature>
<proteinExistence type="predicted"/>
<dbReference type="Pfam" id="PF00612">
    <property type="entry name" value="IQ"/>
    <property type="match status" value="4"/>
</dbReference>
<feature type="compositionally biased region" description="Basic residues" evidence="1">
    <location>
        <begin position="734"/>
        <end position="749"/>
    </location>
</feature>
<sequence length="785" mass="92320">MPILYDGSARPCSREDVVNTEPNGTVKRAPGFLDADALRHLLPRAPHRTQQRKPQANSDKVTTMPPIVKGALSTANDARWRRQKFSSNAQLRSRLRYELTGAKDASILEDHVRWIKNNVPVRSLPKLKISDRTKITSLTDVFERLIRHRIQAAFNLWHASVVAAIQSEALDAFTRSNALGSLQCIWERSWLANRNAFFHRWALHSACAKAQERHAAAAEIQRMIRRFSHRRTLSTKRQDRAVCTLQRNMRRHYFRRHFRSFLLDARRHRAARAIQHAFATHRIYVAYVRRRRRWLEEDAAICLQRWLRTSVYRKQWLLRRAKAELATEATIAIQRAIRAHLARALFRRARHYKYARRIQLAYRNHRQASGQRLCQSRAALQTLFLSLMHTMAATVLQAMARRGIAVRVVQARRRQRVAVIVLQCAWRQCLARQVRTQMLQQYRFQQWMAASILQHTYRAYRERRLFRLAILKSCVQQHLFRERYSWHIRMSASAVIANTWRRHVRHVAYLAARQRCATEILQRVWRQTRTVRAFKRHVRSRLERERTRQFIAKMKRVALEALLARHNQAARRIQAAWAASRGRLAQYLRKQARLAEQARRRDAAVAIQRFLRSRRDRHKSKQRLAQGLAMIALQARARDAAATRIQRYYRGRQATRLGRVMLAQFKLRQQNLARRRKRQEIIAAFLQETSAARADEMAQMTAVEANHAKIEAAMARAAAEAAEARRLRIEASKNKPRPAPRAFKPKKKKSPESKAGHEWIEAWDETEQRKYYYNSLTGESTWTLE</sequence>
<evidence type="ECO:0000256" key="1">
    <source>
        <dbReference type="SAM" id="MobiDB-lite"/>
    </source>
</evidence>
<keyword evidence="4" id="KW-1185">Reference proteome</keyword>
<dbReference type="PROSITE" id="PS50020">
    <property type="entry name" value="WW_DOMAIN_2"/>
    <property type="match status" value="1"/>
</dbReference>
<feature type="domain" description="WW" evidence="2">
    <location>
        <begin position="759"/>
        <end position="785"/>
    </location>
</feature>
<evidence type="ECO:0000313" key="3">
    <source>
        <dbReference type="EMBL" id="OQS01614.1"/>
    </source>
</evidence>
<dbReference type="PROSITE" id="PS50096">
    <property type="entry name" value="IQ"/>
    <property type="match status" value="4"/>
</dbReference>
<dbReference type="STRING" id="1202772.A0A1V9ZUD9"/>
<evidence type="ECO:0000259" key="2">
    <source>
        <dbReference type="PROSITE" id="PS50020"/>
    </source>
</evidence>
<dbReference type="CDD" id="cd00201">
    <property type="entry name" value="WW"/>
    <property type="match status" value="1"/>
</dbReference>
<accession>A0A1V9ZUD9</accession>
<feature type="compositionally biased region" description="Basic and acidic residues" evidence="1">
    <location>
        <begin position="750"/>
        <end position="759"/>
    </location>
</feature>
<evidence type="ECO:0000313" key="4">
    <source>
        <dbReference type="Proteomes" id="UP000243579"/>
    </source>
</evidence>
<dbReference type="InterPro" id="IPR001202">
    <property type="entry name" value="WW_dom"/>
</dbReference>
<dbReference type="SUPFAM" id="SSF51045">
    <property type="entry name" value="WW domain"/>
    <property type="match status" value="1"/>
</dbReference>
<dbReference type="AlphaFoldDB" id="A0A1V9ZUD9"/>
<dbReference type="OrthoDB" id="73404at2759"/>
<dbReference type="SMART" id="SM00015">
    <property type="entry name" value="IQ"/>
    <property type="match status" value="8"/>
</dbReference>
<dbReference type="Gene3D" id="2.20.70.10">
    <property type="match status" value="1"/>
</dbReference>
<feature type="compositionally biased region" description="Basic residues" evidence="1">
    <location>
        <begin position="42"/>
        <end position="51"/>
    </location>
</feature>
<dbReference type="InterPro" id="IPR000048">
    <property type="entry name" value="IQ_motif_EF-hand-BS"/>
</dbReference>
<dbReference type="Proteomes" id="UP000243579">
    <property type="component" value="Unassembled WGS sequence"/>
</dbReference>
<name>A0A1V9ZUD9_ACHHY</name>
<feature type="region of interest" description="Disordered" evidence="1">
    <location>
        <begin position="42"/>
        <end position="63"/>
    </location>
</feature>
<comment type="caution">
    <text evidence="3">The sequence shown here is derived from an EMBL/GenBank/DDBJ whole genome shotgun (WGS) entry which is preliminary data.</text>
</comment>
<feature type="region of interest" description="Disordered" evidence="1">
    <location>
        <begin position="729"/>
        <end position="759"/>
    </location>
</feature>
<gene>
    <name evidence="3" type="ORF">ACHHYP_00587</name>
</gene>
<dbReference type="Pfam" id="PF00397">
    <property type="entry name" value="WW"/>
    <property type="match status" value="1"/>
</dbReference>
<reference evidence="3 4" key="1">
    <citation type="journal article" date="2014" name="Genome Biol. Evol.">
        <title>The secreted proteins of Achlya hypogyna and Thraustotheca clavata identify the ancestral oomycete secretome and reveal gene acquisitions by horizontal gene transfer.</title>
        <authorList>
            <person name="Misner I."/>
            <person name="Blouin N."/>
            <person name="Leonard G."/>
            <person name="Richards T.A."/>
            <person name="Lane C.E."/>
        </authorList>
    </citation>
    <scope>NUCLEOTIDE SEQUENCE [LARGE SCALE GENOMIC DNA]</scope>
    <source>
        <strain evidence="3 4">ATCC 48635</strain>
    </source>
</reference>
<dbReference type="InterPro" id="IPR036020">
    <property type="entry name" value="WW_dom_sf"/>
</dbReference>